<keyword evidence="2" id="KW-1185">Reference proteome</keyword>
<reference evidence="1 2" key="1">
    <citation type="submission" date="2021-06" db="EMBL/GenBank/DDBJ databases">
        <title>Bacillus sp. RD4P76, an endophyte from a halophyte.</title>
        <authorList>
            <person name="Sun J.-Q."/>
        </authorList>
    </citation>
    <scope>NUCLEOTIDE SEQUENCE [LARGE SCALE GENOMIC DNA]</scope>
    <source>
        <strain evidence="1 2">CGMCC 1.15917</strain>
    </source>
</reference>
<dbReference type="PANTHER" id="PTHR16222">
    <property type="entry name" value="ADP-RIBOSYLGLYCOHYDROLASE"/>
    <property type="match status" value="1"/>
</dbReference>
<dbReference type="Proteomes" id="UP000784880">
    <property type="component" value="Unassembled WGS sequence"/>
</dbReference>
<dbReference type="InterPro" id="IPR050792">
    <property type="entry name" value="ADP-ribosylglycohydrolase"/>
</dbReference>
<accession>A0ABS6JKD3</accession>
<dbReference type="PANTHER" id="PTHR16222:SF12">
    <property type="entry name" value="ADP-RIBOSYLGLYCOHYDROLASE-RELATED"/>
    <property type="match status" value="1"/>
</dbReference>
<organism evidence="1 2">
    <name type="scientific">Evansella tamaricis</name>
    <dbReference type="NCBI Taxonomy" id="2069301"/>
    <lineage>
        <taxon>Bacteria</taxon>
        <taxon>Bacillati</taxon>
        <taxon>Bacillota</taxon>
        <taxon>Bacilli</taxon>
        <taxon>Bacillales</taxon>
        <taxon>Bacillaceae</taxon>
        <taxon>Evansella</taxon>
    </lineage>
</organism>
<dbReference type="Pfam" id="PF03747">
    <property type="entry name" value="ADP_ribosyl_GH"/>
    <property type="match status" value="1"/>
</dbReference>
<protein>
    <submittedName>
        <fullName evidence="1">ADP-ribosylglycohydrolase family protein</fullName>
    </submittedName>
</protein>
<evidence type="ECO:0000313" key="2">
    <source>
        <dbReference type="Proteomes" id="UP000784880"/>
    </source>
</evidence>
<dbReference type="EMBL" id="JAHQCS010000147">
    <property type="protein sequence ID" value="MBU9713664.1"/>
    <property type="molecule type" value="Genomic_DNA"/>
</dbReference>
<name>A0ABS6JKD3_9BACI</name>
<proteinExistence type="predicted"/>
<dbReference type="RefSeq" id="WP_217067815.1">
    <property type="nucleotide sequence ID" value="NZ_JAHQCS010000147.1"/>
</dbReference>
<comment type="caution">
    <text evidence="1">The sequence shown here is derived from an EMBL/GenBank/DDBJ whole genome shotgun (WGS) entry which is preliminary data.</text>
</comment>
<gene>
    <name evidence="1" type="ORF">KS419_18195</name>
</gene>
<sequence length="429" mass="48227">MRNKDTFVGSLVGLAVGDCVGVSVEFSPPGTFEPVQEMTGGGPFGLNPGEWTDDTSMTLCLATSLIEKEDFDAKDQMERYVKWYKEGYLSSRGSCFDIGNTVRDALHRFLDTGEPFSGSSDQWSAGNGSIMRLAPIPLFWSHDMEEVIYFSGESSRTTHQAAEAVDACHYFGALIAAVANGTPKDTLLSREFTSFVEEKLGRELRGKIKDVAEGSFKYRVPPEINGKGYVVSSLEAALWAFYLTDNFRDGLLMVVNLGEDSDTTGAIYGQLAGAYYGIDAIPSVWCEKLVERELIESFAEKLFDLQEKKFDVAFKGTTCEYEVFFNEQDQQFYKMDFNCTIDVFLEGEWVKGYFKNAYIGTGYNWRIHLPHKGFAIEVPEGTKIRLSKEFLEGLPMKNPTCLGGKKEYELFCRGKKRIEATKRLRMEPF</sequence>
<evidence type="ECO:0000313" key="1">
    <source>
        <dbReference type="EMBL" id="MBU9713664.1"/>
    </source>
</evidence>
<dbReference type="InterPro" id="IPR005502">
    <property type="entry name" value="Ribosyl_crysJ1"/>
</dbReference>